<dbReference type="InterPro" id="IPR017853">
    <property type="entry name" value="GH"/>
</dbReference>
<accession>A0ABU8U7T6</accession>
<proteinExistence type="predicted"/>
<dbReference type="SUPFAM" id="SSF51445">
    <property type="entry name" value="(Trans)glycosidases"/>
    <property type="match status" value="1"/>
</dbReference>
<dbReference type="Pfam" id="PF22612">
    <property type="entry name" value="GH113"/>
    <property type="match status" value="1"/>
</dbReference>
<dbReference type="Gene3D" id="3.20.20.80">
    <property type="entry name" value="Glycosidases"/>
    <property type="match status" value="1"/>
</dbReference>
<comment type="caution">
    <text evidence="1">The sequence shown here is derived from an EMBL/GenBank/DDBJ whole genome shotgun (WGS) entry which is preliminary data.</text>
</comment>
<evidence type="ECO:0000313" key="2">
    <source>
        <dbReference type="Proteomes" id="UP001382904"/>
    </source>
</evidence>
<keyword evidence="2" id="KW-1185">Reference proteome</keyword>
<protein>
    <submittedName>
        <fullName evidence="1">Uncharacterized protein</fullName>
    </submittedName>
</protein>
<organism evidence="1 2">
    <name type="scientific">Streptomyces caledonius</name>
    <dbReference type="NCBI Taxonomy" id="3134107"/>
    <lineage>
        <taxon>Bacteria</taxon>
        <taxon>Bacillati</taxon>
        <taxon>Actinomycetota</taxon>
        <taxon>Actinomycetes</taxon>
        <taxon>Kitasatosporales</taxon>
        <taxon>Streptomycetaceae</taxon>
        <taxon>Streptomyces</taxon>
    </lineage>
</organism>
<name>A0ABU8U7T6_9ACTN</name>
<dbReference type="EMBL" id="JBBKAM010000002">
    <property type="protein sequence ID" value="MEJ8643930.1"/>
    <property type="molecule type" value="Genomic_DNA"/>
</dbReference>
<reference evidence="1 2" key="1">
    <citation type="submission" date="2024-03" db="EMBL/GenBank/DDBJ databases">
        <title>Novel Streptomyces species of biotechnological and ecological value are a feature of Machair soil.</title>
        <authorList>
            <person name="Prole J.R."/>
            <person name="Goodfellow M."/>
            <person name="Allenby N."/>
            <person name="Ward A.C."/>
        </authorList>
    </citation>
    <scope>NUCLEOTIDE SEQUENCE [LARGE SCALE GENOMIC DNA]</scope>
    <source>
        <strain evidence="1 2">MS1.HAVA.3</strain>
    </source>
</reference>
<dbReference type="Proteomes" id="UP001382904">
    <property type="component" value="Unassembled WGS sequence"/>
</dbReference>
<evidence type="ECO:0000313" key="1">
    <source>
        <dbReference type="EMBL" id="MEJ8643930.1"/>
    </source>
</evidence>
<dbReference type="CDD" id="cd19608">
    <property type="entry name" value="GH113_mannanase-like"/>
    <property type="match status" value="1"/>
</dbReference>
<dbReference type="InterPro" id="IPR055151">
    <property type="entry name" value="GH113"/>
</dbReference>
<sequence length="333" mass="36959">MPQVTKPWKEGDPELGVQVLWYADPAEKDSTVRTKARKIVDYVVGRDMNSVSVSFPFVTKGVTSSKVEAGPITPSTAHLAILLDEAAASGLRLTVRPLLDEQSIMAQDRLAWRGKIKPADPAAWFASYQQFLKPYLELSAQHKVKTFVIGTELSSLENDARWKGVIDTAQQSFPGEITYAVNWDMYVERDLTMPVKAAGVDAYFPLKELKDDAPVSAIVDGWQKWLDKKKGPAKPGKVLLYEVGAPAENGAYGHPGAWAGKTAPLNLQVQKNWFDAVCQVARDRGMSGLYWWKLDFHQDPAAFDAQEDSHDSFLGRPAEESVTTCFRQWSGLN</sequence>
<gene>
    <name evidence="1" type="ORF">WKI68_26265</name>
</gene>